<dbReference type="InterPro" id="IPR011856">
    <property type="entry name" value="tRNA_endonuc-like_dom_sf"/>
</dbReference>
<dbReference type="AlphaFoldDB" id="A0AAV3X3R6"/>
<protein>
    <submittedName>
        <fullName evidence="1">XisH protein</fullName>
    </submittedName>
</protein>
<sequence>MNEQKLTELRKKIDAGVKIAIAEAIEKHRRLGQSISIWQDGKVVTLTADQIPPLQREKLLINMPARDVYHYAVRAALEKEGWQITDDPLSLEYEDVPLYVDLGAERLIAAERGQDKIAVEIKSFLSDSPVSEFHTALGQCLNYPMVLSEIQPERILYLAVSLDAYESFLSRRFAQKAIATHQLKLIVYDPEVEEIVLWR</sequence>
<organism evidence="1 2">
    <name type="scientific">Microseira wollei NIES-4236</name>
    <dbReference type="NCBI Taxonomy" id="2530354"/>
    <lineage>
        <taxon>Bacteria</taxon>
        <taxon>Bacillati</taxon>
        <taxon>Cyanobacteriota</taxon>
        <taxon>Cyanophyceae</taxon>
        <taxon>Oscillatoriophycideae</taxon>
        <taxon>Aerosakkonematales</taxon>
        <taxon>Aerosakkonemataceae</taxon>
        <taxon>Microseira</taxon>
    </lineage>
</organism>
<name>A0AAV3X3R6_9CYAN</name>
<dbReference type="GO" id="GO:0003676">
    <property type="term" value="F:nucleic acid binding"/>
    <property type="evidence" value="ECO:0007669"/>
    <property type="project" value="InterPro"/>
</dbReference>
<dbReference type="CDD" id="cd22366">
    <property type="entry name" value="XisH-like"/>
    <property type="match status" value="1"/>
</dbReference>
<evidence type="ECO:0000313" key="1">
    <source>
        <dbReference type="EMBL" id="GET36724.1"/>
    </source>
</evidence>
<accession>A0AAV3X3R6</accession>
<dbReference type="RefSeq" id="WP_307731248.1">
    <property type="nucleotide sequence ID" value="NZ_BLAY01000017.1"/>
</dbReference>
<dbReference type="Proteomes" id="UP001050975">
    <property type="component" value="Unassembled WGS sequence"/>
</dbReference>
<gene>
    <name evidence="1" type="ORF">MiSe_14760</name>
</gene>
<dbReference type="SUPFAM" id="SSF52980">
    <property type="entry name" value="Restriction endonuclease-like"/>
    <property type="match status" value="1"/>
</dbReference>
<keyword evidence="2" id="KW-1185">Reference proteome</keyword>
<dbReference type="Gene3D" id="3.40.1350.10">
    <property type="match status" value="1"/>
</dbReference>
<reference evidence="1" key="1">
    <citation type="submission" date="2019-10" db="EMBL/GenBank/DDBJ databases">
        <title>Draft genome sequece of Microseira wollei NIES-4236.</title>
        <authorList>
            <person name="Yamaguchi H."/>
            <person name="Suzuki S."/>
            <person name="Kawachi M."/>
        </authorList>
    </citation>
    <scope>NUCLEOTIDE SEQUENCE</scope>
    <source>
        <strain evidence="1">NIES-4236</strain>
    </source>
</reference>
<dbReference type="Pfam" id="PF08814">
    <property type="entry name" value="XisH"/>
    <property type="match status" value="1"/>
</dbReference>
<evidence type="ECO:0000313" key="2">
    <source>
        <dbReference type="Proteomes" id="UP001050975"/>
    </source>
</evidence>
<dbReference type="InterPro" id="IPR014919">
    <property type="entry name" value="XisH"/>
</dbReference>
<comment type="caution">
    <text evidence="1">The sequence shown here is derived from an EMBL/GenBank/DDBJ whole genome shotgun (WGS) entry which is preliminary data.</text>
</comment>
<dbReference type="InterPro" id="IPR011335">
    <property type="entry name" value="Restrct_endonuc-II-like"/>
</dbReference>
<proteinExistence type="predicted"/>
<dbReference type="EMBL" id="BLAY01000017">
    <property type="protein sequence ID" value="GET36724.1"/>
    <property type="molecule type" value="Genomic_DNA"/>
</dbReference>